<comment type="caution">
    <text evidence="1">The sequence shown here is derived from an EMBL/GenBank/DDBJ whole genome shotgun (WGS) entry which is preliminary data.</text>
</comment>
<dbReference type="InterPro" id="IPR010093">
    <property type="entry name" value="SinI_DNA-bd"/>
</dbReference>
<sequence length="75" mass="8976">MFVTLKELANYLDLPVAYLEQQIQEGNVKAHFDGENWLVNQDYFQRHKEQLDQLKKQLLTEHESLPDDWDAKDED</sequence>
<dbReference type="RefSeq" id="WP_035344593.1">
    <property type="nucleotide sequence ID" value="NZ_BAUU01000017.1"/>
</dbReference>
<name>W4QGK7_9BACI</name>
<evidence type="ECO:0000313" key="1">
    <source>
        <dbReference type="EMBL" id="GAE31250.1"/>
    </source>
</evidence>
<gene>
    <name evidence="1" type="ORF">JCM9152_2707</name>
</gene>
<reference evidence="1" key="1">
    <citation type="journal article" date="2014" name="Genome Announc.">
        <title>Draft Genome Sequences of Three Alkaliphilic Bacillus Strains, Bacillus wakoensis JCM 9140T, Bacillus akibai JCM 9157T, and Bacillus hemicellulosilyticus JCM 9152T.</title>
        <authorList>
            <person name="Yuki M."/>
            <person name="Oshima K."/>
            <person name="Suda W."/>
            <person name="Oshida Y."/>
            <person name="Kitamura K."/>
            <person name="Iida T."/>
            <person name="Hattori M."/>
            <person name="Ohkuma M."/>
        </authorList>
    </citation>
    <scope>NUCLEOTIDE SEQUENCE [LARGE SCALE GENOMIC DNA]</scope>
    <source>
        <strain evidence="1">JCM 9152</strain>
    </source>
</reference>
<accession>W4QGK7</accession>
<dbReference type="NCBIfam" id="TIGR01764">
    <property type="entry name" value="excise"/>
    <property type="match status" value="1"/>
</dbReference>
<evidence type="ECO:0000313" key="2">
    <source>
        <dbReference type="Proteomes" id="UP000018895"/>
    </source>
</evidence>
<dbReference type="STRING" id="1236971.JCM9152_2707"/>
<dbReference type="AlphaFoldDB" id="W4QGK7"/>
<protein>
    <recommendedName>
        <fullName evidence="3">Helix-turn-helix domain-containing protein</fullName>
    </recommendedName>
</protein>
<proteinExistence type="predicted"/>
<organism evidence="1 2">
    <name type="scientific">Halalkalibacter hemicellulosilyticusJCM 9152</name>
    <dbReference type="NCBI Taxonomy" id="1236971"/>
    <lineage>
        <taxon>Bacteria</taxon>
        <taxon>Bacillati</taxon>
        <taxon>Bacillota</taxon>
        <taxon>Bacilli</taxon>
        <taxon>Bacillales</taxon>
        <taxon>Bacillaceae</taxon>
        <taxon>Halalkalibacter</taxon>
    </lineage>
</organism>
<dbReference type="GO" id="GO:0003677">
    <property type="term" value="F:DNA binding"/>
    <property type="evidence" value="ECO:0007669"/>
    <property type="project" value="InterPro"/>
</dbReference>
<dbReference type="OrthoDB" id="2166477at2"/>
<keyword evidence="2" id="KW-1185">Reference proteome</keyword>
<dbReference type="EMBL" id="BAUU01000017">
    <property type="protein sequence ID" value="GAE31250.1"/>
    <property type="molecule type" value="Genomic_DNA"/>
</dbReference>
<dbReference type="Proteomes" id="UP000018895">
    <property type="component" value="Unassembled WGS sequence"/>
</dbReference>
<evidence type="ECO:0008006" key="3">
    <source>
        <dbReference type="Google" id="ProtNLM"/>
    </source>
</evidence>